<evidence type="ECO:0000256" key="4">
    <source>
        <dbReference type="ARBA" id="ARBA00022801"/>
    </source>
</evidence>
<evidence type="ECO:0000256" key="3">
    <source>
        <dbReference type="ARBA" id="ARBA00022729"/>
    </source>
</evidence>
<evidence type="ECO:0000256" key="1">
    <source>
        <dbReference type="ARBA" id="ARBA00011079"/>
    </source>
</evidence>
<keyword evidence="4" id="KW-0378">Hydrolase</keyword>
<feature type="chain" id="PRO_5040248626" evidence="6">
    <location>
        <begin position="22"/>
        <end position="443"/>
    </location>
</feature>
<comment type="caution">
    <text evidence="7">The sequence shown here is derived from an EMBL/GenBank/DDBJ whole genome shotgun (WGS) entry which is preliminary data.</text>
</comment>
<gene>
    <name evidence="7" type="ORF">DEBURN_LOCUS6312</name>
</gene>
<dbReference type="GO" id="GO:0008239">
    <property type="term" value="F:dipeptidyl-peptidase activity"/>
    <property type="evidence" value="ECO:0007669"/>
    <property type="project" value="TreeGrafter"/>
</dbReference>
<reference evidence="7" key="1">
    <citation type="submission" date="2021-06" db="EMBL/GenBank/DDBJ databases">
        <authorList>
            <person name="Kallberg Y."/>
            <person name="Tangrot J."/>
            <person name="Rosling A."/>
        </authorList>
    </citation>
    <scope>NUCLEOTIDE SEQUENCE</scope>
    <source>
        <strain evidence="7">AZ414A</strain>
    </source>
</reference>
<keyword evidence="8" id="KW-1185">Reference proteome</keyword>
<evidence type="ECO:0000256" key="2">
    <source>
        <dbReference type="ARBA" id="ARBA00022670"/>
    </source>
</evidence>
<evidence type="ECO:0000313" key="8">
    <source>
        <dbReference type="Proteomes" id="UP000789706"/>
    </source>
</evidence>
<dbReference type="PANTHER" id="PTHR11010:SF117">
    <property type="entry name" value="SERINE PROTEASE 16"/>
    <property type="match status" value="1"/>
</dbReference>
<keyword evidence="2" id="KW-0645">Protease</keyword>
<dbReference type="Gene3D" id="3.40.50.1820">
    <property type="entry name" value="alpha/beta hydrolase"/>
    <property type="match status" value="1"/>
</dbReference>
<protein>
    <submittedName>
        <fullName evidence="7">7443_t:CDS:1</fullName>
    </submittedName>
</protein>
<dbReference type="PANTHER" id="PTHR11010">
    <property type="entry name" value="PROTEASE S28 PRO-X CARBOXYPEPTIDASE-RELATED"/>
    <property type="match status" value="1"/>
</dbReference>
<dbReference type="Pfam" id="PF05577">
    <property type="entry name" value="Peptidase_S28"/>
    <property type="match status" value="1"/>
</dbReference>
<accession>A0A9N9FI39</accession>
<dbReference type="EMBL" id="CAJVPK010000637">
    <property type="protein sequence ID" value="CAG8534702.1"/>
    <property type="molecule type" value="Genomic_DNA"/>
</dbReference>
<sequence>MKSIKFISFLYTFINVLFVLSIDSLPNLVKKEDTITPYYYDQYVDHFNKNSGTFKQKYFVNSTFYKPGAPIFIALSGFSEIAASFNGLMILVEHRFYGESYPSISNFATKNVEKIHTIEQALADFANFIANPPNVPIKIQKKSKWIFVGGSYSGNIATWMRKKYPSLVFAAWASSAPLLAKLDFFEYDQVVGRVLPCREDIITSVEQFIDPILHSGDRIKINSLKNLFGLSVLEDDQDFASALTKPITSMVQTYFPPTSPQEIDTIPTFCKAFDDAPSKDPAVLTAIYAQIYKYFLVTKGFTTNEAILKEFATPQPPLKRLRSSIVNIAYYQKQCNYLFPEIKSPQVEKFNKVYGGNIGEFPRTIFTIGENDPWTPLTIAGRAGGESLDIITKNIKNNYVYIIVNGSHVNDLRFPTPQDSESLLKARIFVKETLAKFIKSYKE</sequence>
<dbReference type="InterPro" id="IPR029058">
    <property type="entry name" value="AB_hydrolase_fold"/>
</dbReference>
<evidence type="ECO:0000256" key="6">
    <source>
        <dbReference type="SAM" id="SignalP"/>
    </source>
</evidence>
<comment type="similarity">
    <text evidence="1">Belongs to the peptidase S28 family.</text>
</comment>
<feature type="signal peptide" evidence="6">
    <location>
        <begin position="1"/>
        <end position="21"/>
    </location>
</feature>
<keyword evidence="5" id="KW-0325">Glycoprotein</keyword>
<keyword evidence="3 6" id="KW-0732">Signal</keyword>
<evidence type="ECO:0000313" key="7">
    <source>
        <dbReference type="EMBL" id="CAG8534702.1"/>
    </source>
</evidence>
<organism evidence="7 8">
    <name type="scientific">Diversispora eburnea</name>
    <dbReference type="NCBI Taxonomy" id="1213867"/>
    <lineage>
        <taxon>Eukaryota</taxon>
        <taxon>Fungi</taxon>
        <taxon>Fungi incertae sedis</taxon>
        <taxon>Mucoromycota</taxon>
        <taxon>Glomeromycotina</taxon>
        <taxon>Glomeromycetes</taxon>
        <taxon>Diversisporales</taxon>
        <taxon>Diversisporaceae</taxon>
        <taxon>Diversispora</taxon>
    </lineage>
</organism>
<name>A0A9N9FI39_9GLOM</name>
<dbReference type="OrthoDB" id="1735038at2759"/>
<dbReference type="GO" id="GO:0006508">
    <property type="term" value="P:proteolysis"/>
    <property type="evidence" value="ECO:0007669"/>
    <property type="project" value="UniProtKB-KW"/>
</dbReference>
<proteinExistence type="inferred from homology"/>
<dbReference type="SUPFAM" id="SSF53474">
    <property type="entry name" value="alpha/beta-Hydrolases"/>
    <property type="match status" value="1"/>
</dbReference>
<dbReference type="Proteomes" id="UP000789706">
    <property type="component" value="Unassembled WGS sequence"/>
</dbReference>
<dbReference type="InterPro" id="IPR008758">
    <property type="entry name" value="Peptidase_S28"/>
</dbReference>
<evidence type="ECO:0000256" key="5">
    <source>
        <dbReference type="ARBA" id="ARBA00023180"/>
    </source>
</evidence>
<dbReference type="AlphaFoldDB" id="A0A9N9FI39"/>
<dbReference type="GO" id="GO:0070008">
    <property type="term" value="F:serine-type exopeptidase activity"/>
    <property type="evidence" value="ECO:0007669"/>
    <property type="project" value="InterPro"/>
</dbReference>